<evidence type="ECO:0000313" key="1">
    <source>
        <dbReference type="EMBL" id="GIY80682.1"/>
    </source>
</evidence>
<dbReference type="EMBL" id="BPLQ01014543">
    <property type="protein sequence ID" value="GIY80682.1"/>
    <property type="molecule type" value="Genomic_DNA"/>
</dbReference>
<proteinExistence type="predicted"/>
<dbReference type="Proteomes" id="UP001054837">
    <property type="component" value="Unassembled WGS sequence"/>
</dbReference>
<keyword evidence="2" id="KW-1185">Reference proteome</keyword>
<gene>
    <name evidence="1" type="ORF">CDAR_283761</name>
</gene>
<protein>
    <submittedName>
        <fullName evidence="1">Uncharacterized protein</fullName>
    </submittedName>
</protein>
<accession>A0AAV4WD14</accession>
<organism evidence="1 2">
    <name type="scientific">Caerostris darwini</name>
    <dbReference type="NCBI Taxonomy" id="1538125"/>
    <lineage>
        <taxon>Eukaryota</taxon>
        <taxon>Metazoa</taxon>
        <taxon>Ecdysozoa</taxon>
        <taxon>Arthropoda</taxon>
        <taxon>Chelicerata</taxon>
        <taxon>Arachnida</taxon>
        <taxon>Araneae</taxon>
        <taxon>Araneomorphae</taxon>
        <taxon>Entelegynae</taxon>
        <taxon>Araneoidea</taxon>
        <taxon>Araneidae</taxon>
        <taxon>Caerostris</taxon>
    </lineage>
</organism>
<name>A0AAV4WD14_9ARAC</name>
<evidence type="ECO:0000313" key="2">
    <source>
        <dbReference type="Proteomes" id="UP001054837"/>
    </source>
</evidence>
<reference evidence="1 2" key="1">
    <citation type="submission" date="2021-06" db="EMBL/GenBank/DDBJ databases">
        <title>Caerostris darwini draft genome.</title>
        <authorList>
            <person name="Kono N."/>
            <person name="Arakawa K."/>
        </authorList>
    </citation>
    <scope>NUCLEOTIDE SEQUENCE [LARGE SCALE GENOMIC DNA]</scope>
</reference>
<sequence>MHHGTSRLSYLLGSMNATNINGQIPNTSCPGAVPTSLTLLVEYDNAFRVICFVLKDDKSLENFLFLMKTLVLRETFLTLNTLLIQTANAKGIICIITD</sequence>
<dbReference type="AlphaFoldDB" id="A0AAV4WD14"/>
<comment type="caution">
    <text evidence="1">The sequence shown here is derived from an EMBL/GenBank/DDBJ whole genome shotgun (WGS) entry which is preliminary data.</text>
</comment>